<dbReference type="EMBL" id="AMZO01000002">
    <property type="protein sequence ID" value="ELR67324.1"/>
    <property type="molecule type" value="Genomic_DNA"/>
</dbReference>
<dbReference type="PATRIC" id="fig|1056511.3.peg.324"/>
<evidence type="ECO:0000313" key="1">
    <source>
        <dbReference type="EMBL" id="ELR67324.1"/>
    </source>
</evidence>
<name>L8JIL8_9GAMM</name>
<protein>
    <recommendedName>
        <fullName evidence="3">DUF4442 domain-containing protein</fullName>
    </recommendedName>
</protein>
<dbReference type="SUPFAM" id="SSF54637">
    <property type="entry name" value="Thioesterase/thiol ester dehydrase-isomerase"/>
    <property type="match status" value="1"/>
</dbReference>
<dbReference type="Gene3D" id="3.10.129.10">
    <property type="entry name" value="Hotdog Thioesterase"/>
    <property type="match status" value="1"/>
</dbReference>
<gene>
    <name evidence="1" type="ORF">C942_01252</name>
</gene>
<dbReference type="InterPro" id="IPR029069">
    <property type="entry name" value="HotDog_dom_sf"/>
</dbReference>
<reference evidence="1 2" key="1">
    <citation type="submission" date="2012-12" db="EMBL/GenBank/DDBJ databases">
        <title>Genome Assembly of Photobacterium sp. AK15.</title>
        <authorList>
            <person name="Khatri I."/>
            <person name="Vaidya B."/>
            <person name="Srinivas T.N.R."/>
            <person name="Subramanian S."/>
            <person name="Pinnaka A."/>
        </authorList>
    </citation>
    <scope>NUCLEOTIDE SEQUENCE [LARGE SCALE GENOMIC DNA]</scope>
    <source>
        <strain evidence="1 2">AK15</strain>
    </source>
</reference>
<comment type="caution">
    <text evidence="1">The sequence shown here is derived from an EMBL/GenBank/DDBJ whole genome shotgun (WGS) entry which is preliminary data.</text>
</comment>
<evidence type="ECO:0000313" key="2">
    <source>
        <dbReference type="Proteomes" id="UP000011134"/>
    </source>
</evidence>
<dbReference type="RefSeq" id="WP_007461714.1">
    <property type="nucleotide sequence ID" value="NZ_AMZO01000002.1"/>
</dbReference>
<keyword evidence="2" id="KW-1185">Reference proteome</keyword>
<dbReference type="InterPro" id="IPR027961">
    <property type="entry name" value="DUF4442"/>
</dbReference>
<evidence type="ECO:0008006" key="3">
    <source>
        <dbReference type="Google" id="ProtNLM"/>
    </source>
</evidence>
<sequence>MENQFYRPGLLRFALNMWPPFWGAGIKVESISEDYRRVRLRLKLRWWNRNPYRTQFGGSIFSLTDPIYTLMLMGILGDEYYVWDKQAEISFIKPGDTDLTADFILSDETVQEIKQATVNGEKYLPEFIVNVMNDRGEAVSRVRRVLYVRKKPQHRQQAWFDEIGDYDSK</sequence>
<accession>L8JIL8</accession>
<dbReference type="Proteomes" id="UP000011134">
    <property type="component" value="Unassembled WGS sequence"/>
</dbReference>
<dbReference type="Pfam" id="PF14539">
    <property type="entry name" value="DUF4442"/>
    <property type="match status" value="1"/>
</dbReference>
<proteinExistence type="predicted"/>
<dbReference type="OrthoDB" id="9814774at2"/>
<organism evidence="1 2">
    <name type="scientific">Photobacterium marinum</name>
    <dbReference type="NCBI Taxonomy" id="1056511"/>
    <lineage>
        <taxon>Bacteria</taxon>
        <taxon>Pseudomonadati</taxon>
        <taxon>Pseudomonadota</taxon>
        <taxon>Gammaproteobacteria</taxon>
        <taxon>Vibrionales</taxon>
        <taxon>Vibrionaceae</taxon>
        <taxon>Photobacterium</taxon>
    </lineage>
</organism>
<dbReference type="AlphaFoldDB" id="L8JIL8"/>